<evidence type="ECO:0000259" key="1">
    <source>
        <dbReference type="Pfam" id="PF23571"/>
    </source>
</evidence>
<proteinExistence type="predicted"/>
<dbReference type="GO" id="GO:0016881">
    <property type="term" value="F:acid-amino acid ligase activity"/>
    <property type="evidence" value="ECO:0007669"/>
    <property type="project" value="TreeGrafter"/>
</dbReference>
<protein>
    <recommendedName>
        <fullName evidence="1">GH3 middle domain-containing protein</fullName>
    </recommendedName>
</protein>
<dbReference type="GO" id="GO:0005737">
    <property type="term" value="C:cytoplasm"/>
    <property type="evidence" value="ECO:0007669"/>
    <property type="project" value="TreeGrafter"/>
</dbReference>
<keyword evidence="3" id="KW-1185">Reference proteome</keyword>
<dbReference type="InterPro" id="IPR004993">
    <property type="entry name" value="GH3"/>
</dbReference>
<dbReference type="Pfam" id="PF23571">
    <property type="entry name" value="GH3_M"/>
    <property type="match status" value="1"/>
</dbReference>
<dbReference type="PANTHER" id="PTHR31901:SF9">
    <property type="entry name" value="GH3 DOMAIN-CONTAINING PROTEIN"/>
    <property type="match status" value="1"/>
</dbReference>
<dbReference type="OrthoDB" id="9807441at2"/>
<dbReference type="PANTHER" id="PTHR31901">
    <property type="entry name" value="GH3 DOMAIN-CONTAINING PROTEIN"/>
    <property type="match status" value="1"/>
</dbReference>
<name>A0A3E0WMB4_9GAMM</name>
<accession>A0A3E0WMB4</accession>
<dbReference type="Pfam" id="PF03321">
    <property type="entry name" value="GH3"/>
    <property type="match status" value="1"/>
</dbReference>
<gene>
    <name evidence="2" type="ORF">CAL65_18115</name>
</gene>
<dbReference type="AlphaFoldDB" id="A0A3E0WMB4"/>
<evidence type="ECO:0000313" key="3">
    <source>
        <dbReference type="Proteomes" id="UP000256763"/>
    </source>
</evidence>
<reference evidence="3" key="1">
    <citation type="submission" date="2017-05" db="EMBL/GenBank/DDBJ databases">
        <authorList>
            <person name="Sharma S."/>
            <person name="Sidhu C."/>
            <person name="Pinnaka A.K."/>
        </authorList>
    </citation>
    <scope>NUCLEOTIDE SEQUENCE [LARGE SCALE GENOMIC DNA]</scope>
    <source>
        <strain evidence="3">AK93</strain>
    </source>
</reference>
<dbReference type="RefSeq" id="WP_116303597.1">
    <property type="nucleotide sequence ID" value="NZ_NFZV01000024.1"/>
</dbReference>
<feature type="domain" description="GH3 middle" evidence="1">
    <location>
        <begin position="330"/>
        <end position="396"/>
    </location>
</feature>
<sequence length="538" mass="60228">MRHSLSRIAHRLHFHLSRPGQKKFDRALRQVRETQEWIFRSQLRRSAATEAGHALGLREDMSLEAFQEAVPLTDYEYWRGAVERQWQQGHNVLTGEVCGRYQPSGSSEEAVKWIPYGPTVLHQIEAAVDPWLSELYNQEPRLRVGKHFWSFPWVPADYAGRVGNLHEHVGLSLAKRRVLAATSVVPPWMVYTSRYDAFILANLCQLAAARDLSFLSVWSPVFALDLLEALSQRRDEVAAVLNGTETLVDTAGHPLNAQAAALLQEWDGHLSPEFLRELWPSLGVVSASDGAAAAPWADAVRALLPAVRFQGKGLWGPEGVVTLPYRGSYPLAVRSHFYEFVDLDSEAVVPAWQLEQGQEVRPVLTTASGLLRYALPDRLLVSGFMQECPTFTYLGRAGSVDIVGERLNPTVAETLLSSLHNMPARKPLTLIGVDAGRPAKRPFYLVLCEGSENAASDQQLAARLEIQLREHFHYDLARDLGHLAPLQCFTTRQARAIIRYFGERKNRIVGDTRPEPLIHWEGDLHPLLEAFLAQDAAA</sequence>
<dbReference type="EMBL" id="NFZW01000023">
    <property type="protein sequence ID" value="RFA33085.1"/>
    <property type="molecule type" value="Genomic_DNA"/>
</dbReference>
<evidence type="ECO:0000313" key="2">
    <source>
        <dbReference type="EMBL" id="RFA33085.1"/>
    </source>
</evidence>
<dbReference type="InterPro" id="IPR055377">
    <property type="entry name" value="GH3_M"/>
</dbReference>
<comment type="caution">
    <text evidence="2">The sequence shown here is derived from an EMBL/GenBank/DDBJ whole genome shotgun (WGS) entry which is preliminary data.</text>
</comment>
<dbReference type="Proteomes" id="UP000256763">
    <property type="component" value="Unassembled WGS sequence"/>
</dbReference>
<organism evidence="2 3">
    <name type="scientific">Alkalilimnicola ehrlichii</name>
    <dbReference type="NCBI Taxonomy" id="351052"/>
    <lineage>
        <taxon>Bacteria</taxon>
        <taxon>Pseudomonadati</taxon>
        <taxon>Pseudomonadota</taxon>
        <taxon>Gammaproteobacteria</taxon>
        <taxon>Chromatiales</taxon>
        <taxon>Ectothiorhodospiraceae</taxon>
        <taxon>Alkalilimnicola</taxon>
    </lineage>
</organism>